<dbReference type="Pfam" id="PF19089">
    <property type="entry name" value="DUF5777"/>
    <property type="match status" value="1"/>
</dbReference>
<dbReference type="EMBL" id="LAZR01001270">
    <property type="protein sequence ID" value="KKN47540.1"/>
    <property type="molecule type" value="Genomic_DNA"/>
</dbReference>
<proteinExistence type="predicted"/>
<protein>
    <recommendedName>
        <fullName evidence="1">DUF5777 domain-containing protein</fullName>
    </recommendedName>
</protein>
<dbReference type="AlphaFoldDB" id="A0A0F9QTB7"/>
<organism evidence="2">
    <name type="scientific">marine sediment metagenome</name>
    <dbReference type="NCBI Taxonomy" id="412755"/>
    <lineage>
        <taxon>unclassified sequences</taxon>
        <taxon>metagenomes</taxon>
        <taxon>ecological metagenomes</taxon>
    </lineage>
</organism>
<evidence type="ECO:0000313" key="2">
    <source>
        <dbReference type="EMBL" id="KKN47540.1"/>
    </source>
</evidence>
<comment type="caution">
    <text evidence="2">The sequence shown here is derived from an EMBL/GenBank/DDBJ whole genome shotgun (WGS) entry which is preliminary data.</text>
</comment>
<dbReference type="InterPro" id="IPR045916">
    <property type="entry name" value="DUF5777"/>
</dbReference>
<sequence length="418" mass="47240">MKFKSRQFFFIFFIGLVLIFSLSFKLPKKPSLVQSAGAAEGRLQEEVTTILKRNCSVSDCHRGTYPRMNLNFGEDKFLKSLLNIPSQETPSLKLVDKENPERSYLLMKIKGDKAIVGRRMPLDSPPLREGEIKIIEDWISSLTTAPFEKEKTLTQIDKTAPETKSEHEKKGIRKPAFWGTRLINLPTTQSIGKGRLLFRISHRFYPAIGSGYDSFYGLDGPAVILLSFGYGLRDNLDLTLARTKLNKEVELSLKWVIFEQGKILTLPFSAALNLGGSLVTQSQPDSKVFRADNMKFNLQVILSHQVSNTLSFVLVPAYSSNTNHWDSSPEGTFALGTGGRWMIFNDFSIIWEWIPVLAGYKDNSNGWGLGIEKKIGGHVFQVFILNSTGLTSDQFIPGGDFRLKDWDFRIGFNIFRKF</sequence>
<feature type="domain" description="DUF5777" evidence="1">
    <location>
        <begin position="177"/>
        <end position="418"/>
    </location>
</feature>
<evidence type="ECO:0000259" key="1">
    <source>
        <dbReference type="Pfam" id="PF19089"/>
    </source>
</evidence>
<reference evidence="2" key="1">
    <citation type="journal article" date="2015" name="Nature">
        <title>Complex archaea that bridge the gap between prokaryotes and eukaryotes.</title>
        <authorList>
            <person name="Spang A."/>
            <person name="Saw J.H."/>
            <person name="Jorgensen S.L."/>
            <person name="Zaremba-Niedzwiedzka K."/>
            <person name="Martijn J."/>
            <person name="Lind A.E."/>
            <person name="van Eijk R."/>
            <person name="Schleper C."/>
            <person name="Guy L."/>
            <person name="Ettema T.J."/>
        </authorList>
    </citation>
    <scope>NUCLEOTIDE SEQUENCE</scope>
</reference>
<accession>A0A0F9QTB7</accession>
<name>A0A0F9QTB7_9ZZZZ</name>
<gene>
    <name evidence="2" type="ORF">LCGC14_0661750</name>
</gene>